<dbReference type="EMBL" id="ANAH02000064">
    <property type="protein sequence ID" value="EPX57010.1"/>
    <property type="molecule type" value="Genomic_DNA"/>
</dbReference>
<sequence>MGEHLGVNLTDLSAMEHLISNGPLTPSDLASRLEVSTAASTHIVDRLERAGHVSRERDAEDRRKVLVVPAEASVARVIQQLTPMLQSLDAVVAGLSEADRAVVERFLGQVIDAYVAALEHPSGT</sequence>
<evidence type="ECO:0000313" key="3">
    <source>
        <dbReference type="Proteomes" id="UP000011682"/>
    </source>
</evidence>
<dbReference type="InterPro" id="IPR036390">
    <property type="entry name" value="WH_DNA-bd_sf"/>
</dbReference>
<dbReference type="PANTHER" id="PTHR33164">
    <property type="entry name" value="TRANSCRIPTIONAL REGULATOR, MARR FAMILY"/>
    <property type="match status" value="1"/>
</dbReference>
<dbReference type="SUPFAM" id="SSF46785">
    <property type="entry name" value="Winged helix' DNA-binding domain"/>
    <property type="match status" value="1"/>
</dbReference>
<dbReference type="InterPro" id="IPR039422">
    <property type="entry name" value="MarR/SlyA-like"/>
</dbReference>
<dbReference type="InterPro" id="IPR000835">
    <property type="entry name" value="HTH_MarR-typ"/>
</dbReference>
<protein>
    <submittedName>
        <fullName evidence="2">Transcriptional regulator, MarR family</fullName>
    </submittedName>
</protein>
<dbReference type="eggNOG" id="COG1846">
    <property type="taxonomic scope" value="Bacteria"/>
</dbReference>
<gene>
    <name evidence="2" type="ORF">D187_006764</name>
</gene>
<dbReference type="PROSITE" id="PS50995">
    <property type="entry name" value="HTH_MARR_2"/>
    <property type="match status" value="1"/>
</dbReference>
<dbReference type="GO" id="GO:0006950">
    <property type="term" value="P:response to stress"/>
    <property type="evidence" value="ECO:0007669"/>
    <property type="project" value="TreeGrafter"/>
</dbReference>
<dbReference type="PANTHER" id="PTHR33164:SF106">
    <property type="entry name" value="TRANSCRIPTIONAL REGULATORY PROTEIN"/>
    <property type="match status" value="1"/>
</dbReference>
<feature type="domain" description="HTH marR-type" evidence="1">
    <location>
        <begin position="1"/>
        <end position="112"/>
    </location>
</feature>
<reference evidence="2" key="1">
    <citation type="submission" date="2013-05" db="EMBL/GenBank/DDBJ databases">
        <title>Genome assembly of Cystobacter fuscus DSM 2262.</title>
        <authorList>
            <person name="Sharma G."/>
            <person name="Khatri I."/>
            <person name="Kaur C."/>
            <person name="Mayilraj S."/>
            <person name="Subramanian S."/>
        </authorList>
    </citation>
    <scope>NUCLEOTIDE SEQUENCE [LARGE SCALE GENOMIC DNA]</scope>
    <source>
        <strain evidence="2">DSM 2262</strain>
    </source>
</reference>
<keyword evidence="3" id="KW-1185">Reference proteome</keyword>
<proteinExistence type="predicted"/>
<dbReference type="AlphaFoldDB" id="S9NXR6"/>
<accession>S9NXR6</accession>
<dbReference type="InterPro" id="IPR036388">
    <property type="entry name" value="WH-like_DNA-bd_sf"/>
</dbReference>
<dbReference type="PRINTS" id="PR00598">
    <property type="entry name" value="HTHMARR"/>
</dbReference>
<dbReference type="Gene3D" id="1.10.10.10">
    <property type="entry name" value="Winged helix-like DNA-binding domain superfamily/Winged helix DNA-binding domain"/>
    <property type="match status" value="1"/>
</dbReference>
<organism evidence="2 3">
    <name type="scientific">Cystobacter fuscus (strain ATCC 25194 / DSM 2262 / NBRC 100088 / M29)</name>
    <dbReference type="NCBI Taxonomy" id="1242864"/>
    <lineage>
        <taxon>Bacteria</taxon>
        <taxon>Pseudomonadati</taxon>
        <taxon>Myxococcota</taxon>
        <taxon>Myxococcia</taxon>
        <taxon>Myxococcales</taxon>
        <taxon>Cystobacterineae</taxon>
        <taxon>Archangiaceae</taxon>
        <taxon>Cystobacter</taxon>
    </lineage>
</organism>
<comment type="caution">
    <text evidence="2">The sequence shown here is derived from an EMBL/GenBank/DDBJ whole genome shotgun (WGS) entry which is preliminary data.</text>
</comment>
<dbReference type="Proteomes" id="UP000011682">
    <property type="component" value="Unassembled WGS sequence"/>
</dbReference>
<dbReference type="GO" id="GO:0003700">
    <property type="term" value="F:DNA-binding transcription factor activity"/>
    <property type="evidence" value="ECO:0007669"/>
    <property type="project" value="InterPro"/>
</dbReference>
<name>S9NXR6_CYSF2</name>
<evidence type="ECO:0000313" key="2">
    <source>
        <dbReference type="EMBL" id="EPX57010.1"/>
    </source>
</evidence>
<evidence type="ECO:0000259" key="1">
    <source>
        <dbReference type="PROSITE" id="PS50995"/>
    </source>
</evidence>
<dbReference type="SMART" id="SM00347">
    <property type="entry name" value="HTH_MARR"/>
    <property type="match status" value="1"/>
</dbReference>
<dbReference type="Pfam" id="PF01047">
    <property type="entry name" value="MarR"/>
    <property type="match status" value="1"/>
</dbReference>